<dbReference type="Gene3D" id="1.20.140.30">
    <property type="entry name" value="MOB kinase activator"/>
    <property type="match status" value="1"/>
</dbReference>
<reference evidence="3 4" key="1">
    <citation type="submission" date="2019-02" db="EMBL/GenBank/DDBJ databases">
        <title>Genome sequencing of the rare red list fungi Dentipellis fragilis.</title>
        <authorList>
            <person name="Buettner E."/>
            <person name="Kellner H."/>
        </authorList>
    </citation>
    <scope>NUCLEOTIDE SEQUENCE [LARGE SCALE GENOMIC DNA]</scope>
    <source>
        <strain evidence="3 4">DSM 105465</strain>
    </source>
</reference>
<dbReference type="PANTHER" id="PTHR22599">
    <property type="entry name" value="MPS ONE BINDER KINASE ACTIVATOR-LIKE MOB"/>
    <property type="match status" value="1"/>
</dbReference>
<evidence type="ECO:0000256" key="1">
    <source>
        <dbReference type="PIRSR" id="PIRSR605301-1"/>
    </source>
</evidence>
<keyword evidence="1" id="KW-0479">Metal-binding</keyword>
<feature type="binding site" evidence="1">
    <location>
        <position position="119"/>
    </location>
    <ligand>
        <name>Zn(2+)</name>
        <dbReference type="ChEBI" id="CHEBI:29105"/>
    </ligand>
</feature>
<feature type="region of interest" description="Disordered" evidence="2">
    <location>
        <begin position="243"/>
        <end position="579"/>
    </location>
</feature>
<protein>
    <recommendedName>
        <fullName evidence="5">Mob1/phocein</fullName>
    </recommendedName>
</protein>
<evidence type="ECO:0000313" key="4">
    <source>
        <dbReference type="Proteomes" id="UP000298327"/>
    </source>
</evidence>
<evidence type="ECO:0008006" key="5">
    <source>
        <dbReference type="Google" id="ProtNLM"/>
    </source>
</evidence>
<organism evidence="3 4">
    <name type="scientific">Dentipellis fragilis</name>
    <dbReference type="NCBI Taxonomy" id="205917"/>
    <lineage>
        <taxon>Eukaryota</taxon>
        <taxon>Fungi</taxon>
        <taxon>Dikarya</taxon>
        <taxon>Basidiomycota</taxon>
        <taxon>Agaricomycotina</taxon>
        <taxon>Agaricomycetes</taxon>
        <taxon>Russulales</taxon>
        <taxon>Hericiaceae</taxon>
        <taxon>Dentipellis</taxon>
    </lineage>
</organism>
<dbReference type="STRING" id="205917.A0A4Y9Y5E1"/>
<evidence type="ECO:0000256" key="2">
    <source>
        <dbReference type="SAM" id="MobiDB-lite"/>
    </source>
</evidence>
<feature type="compositionally biased region" description="Acidic residues" evidence="2">
    <location>
        <begin position="458"/>
        <end position="473"/>
    </location>
</feature>
<feature type="compositionally biased region" description="Acidic residues" evidence="2">
    <location>
        <begin position="397"/>
        <end position="425"/>
    </location>
</feature>
<comment type="caution">
    <text evidence="3">The sequence shown here is derived from an EMBL/GenBank/DDBJ whole genome shotgun (WGS) entry which is preliminary data.</text>
</comment>
<sequence length="579" mass="63454">MMRPLKGSRISTFYPVKSLPPLSSLDSAFQLQEYISLLIRLDIHDVDTIVSIPEKTGGKDSGSDANGAESPVEGKDGGEDGKVEVDQACWCYEQLRRLAQDLSHPLITNLQQECTRATCPEMKAGEWLYLCVAHGNDGAVESCCAIDYILHTVDSATALLNSPKAFPSRLSIPHTSIRHFGALARRLGRIFAHAYYHHREIFEQAEAESSLYARFLALTSKFDLVPSDFLVIPSRISPDDAEPPRLLPAAISPQIARRPYDDDRGRGVDNAQGQSPFSSGIERNPSPRKGRSRTDTMVLSESFNIAEELARPEYSPATRREGAPEPEDISLSIPGPAADAVPVPPADDAIEREYEDTQADAPPAGSYPRLGDIFAEHDSVDPALAREREEPPKEEIIEPELEEPQLEEPQPEEPQLDELQPEEPDVAPKEEIAAELPEEPVKESSSPEIGEETRDVTEVVEESLQEPQIEEEAVLAPPAEETEEQPASQELELEEQVEEKTGDAVPDDAALAAAVPEAAAEESKEEPPVEAEIEETTEEVKEDDLTEISLTDPEVPETEVSAAATTEEKPSEQPEEASS</sequence>
<feature type="compositionally biased region" description="Low complexity" evidence="2">
    <location>
        <begin position="507"/>
        <end position="518"/>
    </location>
</feature>
<keyword evidence="4" id="KW-1185">Reference proteome</keyword>
<feature type="compositionally biased region" description="Acidic residues" evidence="2">
    <location>
        <begin position="348"/>
        <end position="358"/>
    </location>
</feature>
<dbReference type="InterPro" id="IPR005301">
    <property type="entry name" value="MOB_kinase_act_fam"/>
</dbReference>
<dbReference type="OrthoDB" id="10262609at2759"/>
<dbReference type="AlphaFoldDB" id="A0A4Y9Y5E1"/>
<feature type="region of interest" description="Disordered" evidence="2">
    <location>
        <begin position="53"/>
        <end position="80"/>
    </location>
</feature>
<keyword evidence="1" id="KW-0862">Zinc</keyword>
<dbReference type="SMART" id="SM01388">
    <property type="entry name" value="Mob1_phocein"/>
    <property type="match status" value="1"/>
</dbReference>
<gene>
    <name evidence="3" type="ORF">EVG20_g8851</name>
</gene>
<feature type="compositionally biased region" description="Basic and acidic residues" evidence="2">
    <location>
        <begin position="258"/>
        <end position="267"/>
    </location>
</feature>
<feature type="binding site" evidence="1">
    <location>
        <position position="193"/>
    </location>
    <ligand>
        <name>Zn(2+)</name>
        <dbReference type="ChEBI" id="CHEBI:29105"/>
    </ligand>
</feature>
<feature type="compositionally biased region" description="Low complexity" evidence="2">
    <location>
        <begin position="474"/>
        <end position="490"/>
    </location>
</feature>
<dbReference type="EMBL" id="SEOQ01000811">
    <property type="protein sequence ID" value="TFY56641.1"/>
    <property type="molecule type" value="Genomic_DNA"/>
</dbReference>
<dbReference type="InterPro" id="IPR036703">
    <property type="entry name" value="MOB_kinase_act_sf"/>
</dbReference>
<evidence type="ECO:0000313" key="3">
    <source>
        <dbReference type="EMBL" id="TFY56641.1"/>
    </source>
</evidence>
<feature type="binding site" evidence="1">
    <location>
        <position position="114"/>
    </location>
    <ligand>
        <name>Zn(2+)</name>
        <dbReference type="ChEBI" id="CHEBI:29105"/>
    </ligand>
</feature>
<name>A0A4Y9Y5E1_9AGAM</name>
<dbReference type="Proteomes" id="UP000298327">
    <property type="component" value="Unassembled WGS sequence"/>
</dbReference>
<proteinExistence type="predicted"/>
<feature type="compositionally biased region" description="Basic and acidic residues" evidence="2">
    <location>
        <begin position="374"/>
        <end position="396"/>
    </location>
</feature>
<dbReference type="SUPFAM" id="SSF101152">
    <property type="entry name" value="Mob1/phocein"/>
    <property type="match status" value="1"/>
</dbReference>
<dbReference type="Pfam" id="PF03637">
    <property type="entry name" value="Mob1_phocein"/>
    <property type="match status" value="1"/>
</dbReference>
<feature type="compositionally biased region" description="Acidic residues" evidence="2">
    <location>
        <begin position="528"/>
        <end position="546"/>
    </location>
</feature>
<accession>A0A4Y9Y5E1</accession>
<feature type="binding site" evidence="1">
    <location>
        <position position="198"/>
    </location>
    <ligand>
        <name>Zn(2+)</name>
        <dbReference type="ChEBI" id="CHEBI:29105"/>
    </ligand>
</feature>